<organism evidence="1 2">
    <name type="scientific">Cuculus canorus</name>
    <name type="common">Common cuckoo</name>
    <dbReference type="NCBI Taxonomy" id="55661"/>
    <lineage>
        <taxon>Eukaryota</taxon>
        <taxon>Metazoa</taxon>
        <taxon>Chordata</taxon>
        <taxon>Craniata</taxon>
        <taxon>Vertebrata</taxon>
        <taxon>Euteleostomi</taxon>
        <taxon>Archelosauria</taxon>
        <taxon>Archosauria</taxon>
        <taxon>Dinosauria</taxon>
        <taxon>Saurischia</taxon>
        <taxon>Theropoda</taxon>
        <taxon>Coelurosauria</taxon>
        <taxon>Aves</taxon>
        <taxon>Neognathae</taxon>
        <taxon>Neoaves</taxon>
        <taxon>Otidimorphae</taxon>
        <taxon>Cuculiformes</taxon>
        <taxon>Cuculidae</taxon>
        <taxon>Cuculus</taxon>
    </lineage>
</organism>
<feature type="non-terminal residue" evidence="1">
    <location>
        <position position="1"/>
    </location>
</feature>
<evidence type="ECO:0000313" key="1">
    <source>
        <dbReference type="EMBL" id="KFO70248.1"/>
    </source>
</evidence>
<keyword evidence="2" id="KW-1185">Reference proteome</keyword>
<proteinExistence type="predicted"/>
<gene>
    <name evidence="1" type="ORF">N303_12892</name>
</gene>
<protein>
    <submittedName>
        <fullName evidence="1">GEM-interacting protein</fullName>
    </submittedName>
</protein>
<evidence type="ECO:0000313" key="2">
    <source>
        <dbReference type="Proteomes" id="UP000053760"/>
    </source>
</evidence>
<dbReference type="STRING" id="55661.A0A091FKX0"/>
<dbReference type="Proteomes" id="UP000053760">
    <property type="component" value="Unassembled WGS sequence"/>
</dbReference>
<name>A0A091FKX0_CUCCA</name>
<dbReference type="AlphaFoldDB" id="A0A091FKX0"/>
<dbReference type="EMBL" id="KL447159">
    <property type="protein sequence ID" value="KFO70248.1"/>
    <property type="molecule type" value="Genomic_DNA"/>
</dbReference>
<sequence>GLNNQERTPENRKRYSEIFRSLDAIEISIGNAMVDMFIGDADSTDNPDLPAERELNESFCKSKTSLNKQAQAEVTAQEADEMLIKCEGGIDAALE</sequence>
<reference evidence="1 2" key="1">
    <citation type="submission" date="2014-04" db="EMBL/GenBank/DDBJ databases">
        <title>Genome evolution of avian class.</title>
        <authorList>
            <person name="Zhang G."/>
            <person name="Li C."/>
        </authorList>
    </citation>
    <scope>NUCLEOTIDE SEQUENCE [LARGE SCALE GENOMIC DNA]</scope>
    <source>
        <strain evidence="1">BGI_N303</strain>
    </source>
</reference>
<feature type="non-terminal residue" evidence="1">
    <location>
        <position position="95"/>
    </location>
</feature>
<accession>A0A091FKX0</accession>